<dbReference type="Proteomes" id="UP000295418">
    <property type="component" value="Unassembled WGS sequence"/>
</dbReference>
<dbReference type="PANTHER" id="PTHR37166">
    <property type="entry name" value="PROTEIN FLAG"/>
    <property type="match status" value="1"/>
</dbReference>
<dbReference type="OrthoDB" id="9799867at2"/>
<dbReference type="InterPro" id="IPR005186">
    <property type="entry name" value="FlaG"/>
</dbReference>
<dbReference type="SUPFAM" id="SSF160214">
    <property type="entry name" value="FlaG-like"/>
    <property type="match status" value="1"/>
</dbReference>
<keyword evidence="1" id="KW-0966">Cell projection</keyword>
<dbReference type="Gene3D" id="3.30.160.170">
    <property type="entry name" value="FlaG-like"/>
    <property type="match status" value="1"/>
</dbReference>
<dbReference type="InterPro" id="IPR035924">
    <property type="entry name" value="FlaG-like_sf"/>
</dbReference>
<gene>
    <name evidence="1" type="ORF">E0485_12760</name>
</gene>
<dbReference type="AlphaFoldDB" id="A0A4V2WNV0"/>
<protein>
    <submittedName>
        <fullName evidence="1">Flagellar protein FlaG</fullName>
    </submittedName>
</protein>
<evidence type="ECO:0000313" key="1">
    <source>
        <dbReference type="EMBL" id="TCZ76882.1"/>
    </source>
</evidence>
<keyword evidence="1" id="KW-0282">Flagellum</keyword>
<comment type="caution">
    <text evidence="1">The sequence shown here is derived from an EMBL/GenBank/DDBJ whole genome shotgun (WGS) entry which is preliminary data.</text>
</comment>
<reference evidence="1 2" key="1">
    <citation type="submission" date="2019-03" db="EMBL/GenBank/DDBJ databases">
        <authorList>
            <person name="Kim M.K.M."/>
        </authorList>
    </citation>
    <scope>NUCLEOTIDE SEQUENCE [LARGE SCALE GENOMIC DNA]</scope>
    <source>
        <strain evidence="1 2">18JY21-1</strain>
    </source>
</reference>
<dbReference type="Pfam" id="PF03646">
    <property type="entry name" value="FlaG"/>
    <property type="match status" value="1"/>
</dbReference>
<keyword evidence="1" id="KW-0969">Cilium</keyword>
<accession>A0A4V2WNV0</accession>
<organism evidence="1 2">
    <name type="scientific">Paenibacillus albiflavus</name>
    <dbReference type="NCBI Taxonomy" id="2545760"/>
    <lineage>
        <taxon>Bacteria</taxon>
        <taxon>Bacillati</taxon>
        <taxon>Bacillota</taxon>
        <taxon>Bacilli</taxon>
        <taxon>Bacillales</taxon>
        <taxon>Paenibacillaceae</taxon>
        <taxon>Paenibacillus</taxon>
    </lineage>
</organism>
<dbReference type="EMBL" id="SKFG01000011">
    <property type="protein sequence ID" value="TCZ76882.1"/>
    <property type="molecule type" value="Genomic_DNA"/>
</dbReference>
<sequence length="128" mass="14448">MEREVMDIDKVNSVEPVKVSHTRQSITKEASQPSTPIKNMAGLKQAELQGSVSISEQQLIRAIDRAIKHMQGPTTSLEFSVHNKTHEIMVKVTDKDTGEVIREIPPEKTLDFVAKLWEMAGILIDERR</sequence>
<proteinExistence type="predicted"/>
<evidence type="ECO:0000313" key="2">
    <source>
        <dbReference type="Proteomes" id="UP000295418"/>
    </source>
</evidence>
<keyword evidence="2" id="KW-1185">Reference proteome</keyword>
<name>A0A4V2WNV0_9BACL</name>
<dbReference type="PANTHER" id="PTHR37166:SF1">
    <property type="entry name" value="PROTEIN FLAG"/>
    <property type="match status" value="1"/>
</dbReference>